<gene>
    <name evidence="2" type="ORF">DXD79_07245</name>
</gene>
<comment type="caution">
    <text evidence="2">The sequence shown here is derived from an EMBL/GenBank/DDBJ whole genome shotgun (WGS) entry which is preliminary data.</text>
</comment>
<dbReference type="AlphaFoldDB" id="A0A374P9D1"/>
<evidence type="ECO:0000256" key="1">
    <source>
        <dbReference type="SAM" id="MobiDB-lite"/>
    </source>
</evidence>
<feature type="compositionally biased region" description="Basic and acidic residues" evidence="1">
    <location>
        <begin position="144"/>
        <end position="153"/>
    </location>
</feature>
<accession>A0A374P9D1</accession>
<name>A0A374P9D1_9FIRM</name>
<evidence type="ECO:0000313" key="3">
    <source>
        <dbReference type="Proteomes" id="UP000263014"/>
    </source>
</evidence>
<evidence type="ECO:0000313" key="2">
    <source>
        <dbReference type="EMBL" id="RGJ05817.1"/>
    </source>
</evidence>
<dbReference type="Proteomes" id="UP000263014">
    <property type="component" value="Unassembled WGS sequence"/>
</dbReference>
<dbReference type="EMBL" id="QSON01000003">
    <property type="protein sequence ID" value="RGJ05817.1"/>
    <property type="molecule type" value="Genomic_DNA"/>
</dbReference>
<reference evidence="2 3" key="1">
    <citation type="submission" date="2018-08" db="EMBL/GenBank/DDBJ databases">
        <title>A genome reference for cultivated species of the human gut microbiota.</title>
        <authorList>
            <person name="Zou Y."/>
            <person name="Xue W."/>
            <person name="Luo G."/>
        </authorList>
    </citation>
    <scope>NUCLEOTIDE SEQUENCE [LARGE SCALE GENOMIC DNA]</scope>
    <source>
        <strain evidence="2 3">TM09-12</strain>
    </source>
</reference>
<proteinExistence type="predicted"/>
<dbReference type="RefSeq" id="WP_118033081.1">
    <property type="nucleotide sequence ID" value="NZ_QSON01000003.1"/>
</dbReference>
<organism evidence="2 3">
    <name type="scientific">Hungatella hathewayi</name>
    <dbReference type="NCBI Taxonomy" id="154046"/>
    <lineage>
        <taxon>Bacteria</taxon>
        <taxon>Bacillati</taxon>
        <taxon>Bacillota</taxon>
        <taxon>Clostridia</taxon>
        <taxon>Lachnospirales</taxon>
        <taxon>Lachnospiraceae</taxon>
        <taxon>Hungatella</taxon>
    </lineage>
</organism>
<sequence>MDLSQRRHITDQELAEPLQGMDQAEQSGVFDGLFCRELSEVAASVSKEQLLQSIGPGMNLTRGFFRKIYGYEISYPGFKETAIRALEEAGCMKARAYYNEIIGEYQRQQDEAIRPVAAEYLKECNRKWEQKEGEGERKRQKNSSRQERWKDFGELLNFQ</sequence>
<protein>
    <submittedName>
        <fullName evidence="2">Uncharacterized protein</fullName>
    </submittedName>
</protein>
<feature type="region of interest" description="Disordered" evidence="1">
    <location>
        <begin position="1"/>
        <end position="21"/>
    </location>
</feature>
<feature type="compositionally biased region" description="Basic and acidic residues" evidence="1">
    <location>
        <begin position="1"/>
        <end position="11"/>
    </location>
</feature>
<feature type="region of interest" description="Disordered" evidence="1">
    <location>
        <begin position="130"/>
        <end position="159"/>
    </location>
</feature>